<dbReference type="EMBL" id="CP098400">
    <property type="protein sequence ID" value="URW79037.1"/>
    <property type="molecule type" value="Genomic_DNA"/>
</dbReference>
<evidence type="ECO:0000313" key="3">
    <source>
        <dbReference type="Proteomes" id="UP001056426"/>
    </source>
</evidence>
<dbReference type="RefSeq" id="WP_250722611.1">
    <property type="nucleotide sequence ID" value="NZ_CP098400.1"/>
</dbReference>
<accession>A0A9J6ZMU2</accession>
<dbReference type="Proteomes" id="UP001056426">
    <property type="component" value="Chromosome"/>
</dbReference>
<dbReference type="AlphaFoldDB" id="A0A9J6ZMU2"/>
<reference evidence="2" key="2">
    <citation type="submission" date="2022-06" db="EMBL/GenBank/DDBJ databases">
        <title>Xiashengella guii gen. nov. sp. nov., a bacterium isolated form anaerobic digestion tank.</title>
        <authorList>
            <person name="Huang H."/>
        </authorList>
    </citation>
    <scope>NUCLEOTIDE SEQUENCE</scope>
    <source>
        <strain evidence="2">Ai-910</strain>
    </source>
</reference>
<proteinExistence type="predicted"/>
<organism evidence="2 3">
    <name type="scientific">Xiashengella succiniciproducens</name>
    <dbReference type="NCBI Taxonomy" id="2949635"/>
    <lineage>
        <taxon>Bacteria</taxon>
        <taxon>Pseudomonadati</taxon>
        <taxon>Bacteroidota</taxon>
        <taxon>Bacteroidia</taxon>
        <taxon>Marinilabiliales</taxon>
        <taxon>Marinilabiliaceae</taxon>
        <taxon>Xiashengella</taxon>
    </lineage>
</organism>
<reference evidence="2" key="1">
    <citation type="submission" date="2022-05" db="EMBL/GenBank/DDBJ databases">
        <authorList>
            <person name="Sun X."/>
        </authorList>
    </citation>
    <scope>NUCLEOTIDE SEQUENCE</scope>
    <source>
        <strain evidence="2">Ai-910</strain>
    </source>
</reference>
<sequence>MKKSYQHIIKKSYTTPKIEEVEIDVAISLNEMSTEPPGDPGEGEIEIPGDAGTTSTAPKYPTEYRSESPFGGSRPVVDLPLIRQLQNRHFFS</sequence>
<keyword evidence="3" id="KW-1185">Reference proteome</keyword>
<dbReference type="KEGG" id="alkq:M9189_09240"/>
<protein>
    <submittedName>
        <fullName evidence="2">Uncharacterized protein</fullName>
    </submittedName>
</protein>
<feature type="region of interest" description="Disordered" evidence="1">
    <location>
        <begin position="31"/>
        <end position="76"/>
    </location>
</feature>
<evidence type="ECO:0000313" key="2">
    <source>
        <dbReference type="EMBL" id="URW79037.1"/>
    </source>
</evidence>
<evidence type="ECO:0000256" key="1">
    <source>
        <dbReference type="SAM" id="MobiDB-lite"/>
    </source>
</evidence>
<gene>
    <name evidence="2" type="ORF">M9189_09240</name>
</gene>
<name>A0A9J6ZMU2_9BACT</name>